<dbReference type="EMBL" id="DSRT01000086">
    <property type="protein sequence ID" value="HGW29617.1"/>
    <property type="molecule type" value="Genomic_DNA"/>
</dbReference>
<sequence length="272" mass="30134">MKQQLSEFMLKTRTLLSRNKGNKRLFLLLGAGVVIVVLIVSFGNGAVPNAVRVPGFGNTIGDSGLLPNFNSDSPNTSIFGTEEEFSTDPDIVITEDESDPNIYEKNGLTRDEYWLETSQELIPVPLPNNSQKIADELNYAKQNSTFDSNKFYTNNVDFSTAVLERQKVQSQLPIQIIGFTASNGRPVDIHVSVSELDPENLIRINVVGVDYNRYAVSNTNPEMVAFVDAIARVQQEFKAMGADINKMHLKLGVRGYIIETANSWLSSHGAFN</sequence>
<reference evidence="1" key="1">
    <citation type="journal article" date="2020" name="mSystems">
        <title>Genome- and Community-Level Interaction Insights into Carbon Utilization and Element Cycling Functions of Hydrothermarchaeota in Hydrothermal Sediment.</title>
        <authorList>
            <person name="Zhou Z."/>
            <person name="Liu Y."/>
            <person name="Xu W."/>
            <person name="Pan J."/>
            <person name="Luo Z.H."/>
            <person name="Li M."/>
        </authorList>
    </citation>
    <scope>NUCLEOTIDE SEQUENCE [LARGE SCALE GENOMIC DNA]</scope>
    <source>
        <strain evidence="1">SpSt-417</strain>
    </source>
</reference>
<organism evidence="1">
    <name type="scientific">candidate division WWE3 bacterium</name>
    <dbReference type="NCBI Taxonomy" id="2053526"/>
    <lineage>
        <taxon>Bacteria</taxon>
        <taxon>Katanobacteria</taxon>
    </lineage>
</organism>
<protein>
    <submittedName>
        <fullName evidence="1">Uncharacterized protein</fullName>
    </submittedName>
</protein>
<proteinExistence type="predicted"/>
<accession>A0A7C4XMQ8</accession>
<name>A0A7C4XMQ8_UNCKA</name>
<comment type="caution">
    <text evidence="1">The sequence shown here is derived from an EMBL/GenBank/DDBJ whole genome shotgun (WGS) entry which is preliminary data.</text>
</comment>
<gene>
    <name evidence="1" type="ORF">ENR63_01700</name>
</gene>
<evidence type="ECO:0000313" key="1">
    <source>
        <dbReference type="EMBL" id="HGW29617.1"/>
    </source>
</evidence>
<dbReference type="AlphaFoldDB" id="A0A7C4XMQ8"/>